<evidence type="ECO:0000313" key="3">
    <source>
        <dbReference type="Proteomes" id="UP000663834"/>
    </source>
</evidence>
<feature type="non-terminal residue" evidence="2">
    <location>
        <position position="1"/>
    </location>
</feature>
<proteinExistence type="predicted"/>
<dbReference type="Proteomes" id="UP000663834">
    <property type="component" value="Unassembled WGS sequence"/>
</dbReference>
<protein>
    <submittedName>
        <fullName evidence="2">Uncharacterized protein</fullName>
    </submittedName>
</protein>
<evidence type="ECO:0000256" key="1">
    <source>
        <dbReference type="SAM" id="MobiDB-lite"/>
    </source>
</evidence>
<gene>
    <name evidence="2" type="ORF">KQP761_LOCUS35925</name>
</gene>
<feature type="compositionally biased region" description="Low complexity" evidence="1">
    <location>
        <begin position="9"/>
        <end position="25"/>
    </location>
</feature>
<name>A0A816GQV4_9BILA</name>
<dbReference type="EMBL" id="CAJNOW010020269">
    <property type="protein sequence ID" value="CAF1678301.1"/>
    <property type="molecule type" value="Genomic_DNA"/>
</dbReference>
<feature type="region of interest" description="Disordered" evidence="1">
    <location>
        <begin position="1"/>
        <end position="25"/>
    </location>
</feature>
<dbReference type="AlphaFoldDB" id="A0A816GQV4"/>
<organism evidence="2 3">
    <name type="scientific">Rotaria magnacalcarata</name>
    <dbReference type="NCBI Taxonomy" id="392030"/>
    <lineage>
        <taxon>Eukaryota</taxon>
        <taxon>Metazoa</taxon>
        <taxon>Spiralia</taxon>
        <taxon>Gnathifera</taxon>
        <taxon>Rotifera</taxon>
        <taxon>Eurotatoria</taxon>
        <taxon>Bdelloidea</taxon>
        <taxon>Philodinida</taxon>
        <taxon>Philodinidae</taxon>
        <taxon>Rotaria</taxon>
    </lineage>
</organism>
<comment type="caution">
    <text evidence="2">The sequence shown here is derived from an EMBL/GenBank/DDBJ whole genome shotgun (WGS) entry which is preliminary data.</text>
</comment>
<sequence length="25" mass="2582">CTIKTSYGSNSKSCKSSSSSSSSDY</sequence>
<evidence type="ECO:0000313" key="2">
    <source>
        <dbReference type="EMBL" id="CAF1678301.1"/>
    </source>
</evidence>
<reference evidence="2" key="1">
    <citation type="submission" date="2021-02" db="EMBL/GenBank/DDBJ databases">
        <authorList>
            <person name="Nowell W R."/>
        </authorList>
    </citation>
    <scope>NUCLEOTIDE SEQUENCE</scope>
</reference>
<accession>A0A816GQV4</accession>